<proteinExistence type="predicted"/>
<feature type="compositionally biased region" description="Basic residues" evidence="2">
    <location>
        <begin position="148"/>
        <end position="157"/>
    </location>
</feature>
<evidence type="ECO:0000256" key="2">
    <source>
        <dbReference type="SAM" id="MobiDB-lite"/>
    </source>
</evidence>
<reference evidence="3" key="1">
    <citation type="submission" date="2021-01" db="EMBL/GenBank/DDBJ databases">
        <authorList>
            <person name="Corre E."/>
            <person name="Pelletier E."/>
            <person name="Niang G."/>
            <person name="Scheremetjew M."/>
            <person name="Finn R."/>
            <person name="Kale V."/>
            <person name="Holt S."/>
            <person name="Cochrane G."/>
            <person name="Meng A."/>
            <person name="Brown T."/>
            <person name="Cohen L."/>
        </authorList>
    </citation>
    <scope>NUCLEOTIDE SEQUENCE</scope>
    <source>
        <strain evidence="3">CCMP644</strain>
    </source>
</reference>
<evidence type="ECO:0000256" key="1">
    <source>
        <dbReference type="SAM" id="Coils"/>
    </source>
</evidence>
<dbReference type="EMBL" id="HBFX01062394">
    <property type="protein sequence ID" value="CAD8986643.1"/>
    <property type="molecule type" value="Transcribed_RNA"/>
</dbReference>
<gene>
    <name evidence="3" type="ORF">HAND00432_LOCUS37656</name>
</gene>
<evidence type="ECO:0000313" key="3">
    <source>
        <dbReference type="EMBL" id="CAD8986643.1"/>
    </source>
</evidence>
<organism evidence="3">
    <name type="scientific">Hemiselmis andersenii</name>
    <name type="common">Cryptophyte alga</name>
    <dbReference type="NCBI Taxonomy" id="464988"/>
    <lineage>
        <taxon>Eukaryota</taxon>
        <taxon>Cryptophyceae</taxon>
        <taxon>Cryptomonadales</taxon>
        <taxon>Hemiselmidaceae</taxon>
        <taxon>Hemiselmis</taxon>
    </lineage>
</organism>
<sequence length="157" mass="16821">MGNRDSVGELVREGDKLLGELRVLVAKGVTRDLRGARGTGDVAFQSEPHSVILETKVKELEEALARAQETEKDLEKALQASRVLERALEESQERNQALQKALEASQKQARASEIRIQELQDSGQRVLGSTQDVAAGGGAVNGAAGVSSRRKPPPPSS</sequence>
<name>A0A7S1MYS6_HEMAN</name>
<dbReference type="AlphaFoldDB" id="A0A7S1MYS6"/>
<protein>
    <submittedName>
        <fullName evidence="3">Uncharacterized protein</fullName>
    </submittedName>
</protein>
<feature type="region of interest" description="Disordered" evidence="2">
    <location>
        <begin position="127"/>
        <end position="157"/>
    </location>
</feature>
<feature type="coiled-coil region" evidence="1">
    <location>
        <begin position="50"/>
        <end position="122"/>
    </location>
</feature>
<accession>A0A7S1MYS6</accession>
<dbReference type="SUPFAM" id="SSF57997">
    <property type="entry name" value="Tropomyosin"/>
    <property type="match status" value="1"/>
</dbReference>
<keyword evidence="1" id="KW-0175">Coiled coil</keyword>